<name>A0ABV3U942_9GAMM</name>
<evidence type="ECO:0000313" key="2">
    <source>
        <dbReference type="EMBL" id="MEX1669941.1"/>
    </source>
</evidence>
<dbReference type="Proteomes" id="UP001557485">
    <property type="component" value="Unassembled WGS sequence"/>
</dbReference>
<dbReference type="EMBL" id="JBFRYA010000012">
    <property type="protein sequence ID" value="MEX1669941.1"/>
    <property type="molecule type" value="Genomic_DNA"/>
</dbReference>
<organism evidence="2 3">
    <name type="scientific">Zhongshania guokunii</name>
    <dbReference type="NCBI Taxonomy" id="641783"/>
    <lineage>
        <taxon>Bacteria</taxon>
        <taxon>Pseudomonadati</taxon>
        <taxon>Pseudomonadota</taxon>
        <taxon>Gammaproteobacteria</taxon>
        <taxon>Cellvibrionales</taxon>
        <taxon>Spongiibacteraceae</taxon>
        <taxon>Zhongshania</taxon>
    </lineage>
</organism>
<keyword evidence="1" id="KW-0732">Signal</keyword>
<dbReference type="RefSeq" id="WP_368382321.1">
    <property type="nucleotide sequence ID" value="NZ_JBFRYA010000012.1"/>
</dbReference>
<feature type="chain" id="PRO_5047458715" evidence="1">
    <location>
        <begin position="36"/>
        <end position="162"/>
    </location>
</feature>
<keyword evidence="3" id="KW-1185">Reference proteome</keyword>
<accession>A0ABV3U942</accession>
<protein>
    <submittedName>
        <fullName evidence="2">Uncharacterized protein</fullName>
    </submittedName>
</protein>
<proteinExistence type="predicted"/>
<evidence type="ECO:0000313" key="3">
    <source>
        <dbReference type="Proteomes" id="UP001557485"/>
    </source>
</evidence>
<evidence type="ECO:0000256" key="1">
    <source>
        <dbReference type="SAM" id="SignalP"/>
    </source>
</evidence>
<feature type="signal peptide" evidence="1">
    <location>
        <begin position="1"/>
        <end position="35"/>
    </location>
</feature>
<reference evidence="2 3" key="1">
    <citation type="journal article" date="2011" name="Int. J. Syst. Evol. Microbiol.">
        <title>Zhongshania antarctica gen. nov., sp. nov. and Zhongshania guokunii sp. nov., gammaproteobacteria respectively isolated from coastal attached (fast) ice and surface seawater of the Antarctic.</title>
        <authorList>
            <person name="Li H.J."/>
            <person name="Zhang X.Y."/>
            <person name="Chen C.X."/>
            <person name="Zhang Y.J."/>
            <person name="Gao Z.M."/>
            <person name="Yu Y."/>
            <person name="Chen X.L."/>
            <person name="Chen B."/>
            <person name="Zhang Y.Z."/>
        </authorList>
    </citation>
    <scope>NUCLEOTIDE SEQUENCE [LARGE SCALE GENOMIC DNA]</scope>
    <source>
        <strain evidence="2 3">ZS6-22T</strain>
    </source>
</reference>
<comment type="caution">
    <text evidence="2">The sequence shown here is derived from an EMBL/GenBank/DDBJ whole genome shotgun (WGS) entry which is preliminary data.</text>
</comment>
<gene>
    <name evidence="2" type="ORF">AB4876_13555</name>
</gene>
<sequence length="162" mass="17854">MNNIKNAYQSAKTHFIWLKSLAAIALGLISLTSVAENWGSQAPNDITLPHGQKLGYQPTVSFCIERNTVSGNFQAINANQARFNQVWMDQDNGKQGGDAVRALLKMGIKSLYKSFHTRSSGAKRYLPDEEGRIAAPSFTQFETDYTVHLRSDSVTLGVALAF</sequence>